<comment type="cofactor">
    <cofactor evidence="1">
        <name>pyridoxal 5'-phosphate</name>
        <dbReference type="ChEBI" id="CHEBI:597326"/>
    </cofactor>
</comment>
<dbReference type="InterPro" id="IPR050147">
    <property type="entry name" value="Ser/Thr_Dehydratase"/>
</dbReference>
<dbReference type="GO" id="GO:0006567">
    <property type="term" value="P:L-threonine catabolic process"/>
    <property type="evidence" value="ECO:0007669"/>
    <property type="project" value="TreeGrafter"/>
</dbReference>
<feature type="compositionally biased region" description="Basic and acidic residues" evidence="4">
    <location>
        <begin position="70"/>
        <end position="88"/>
    </location>
</feature>
<dbReference type="InterPro" id="IPR036052">
    <property type="entry name" value="TrpB-like_PALP_sf"/>
</dbReference>
<dbReference type="GO" id="GO:0003941">
    <property type="term" value="F:L-serine ammonia-lyase activity"/>
    <property type="evidence" value="ECO:0007669"/>
    <property type="project" value="TreeGrafter"/>
</dbReference>
<accession>A0A097CT16</accession>
<evidence type="ECO:0000256" key="2">
    <source>
        <dbReference type="ARBA" id="ARBA00022898"/>
    </source>
</evidence>
<dbReference type="GO" id="GO:0009097">
    <property type="term" value="P:isoleucine biosynthetic process"/>
    <property type="evidence" value="ECO:0007669"/>
    <property type="project" value="TreeGrafter"/>
</dbReference>
<proteinExistence type="predicted"/>
<dbReference type="AlphaFoldDB" id="A0A097CT16"/>
<keyword evidence="3" id="KW-0456">Lyase</keyword>
<feature type="compositionally biased region" description="Polar residues" evidence="4">
    <location>
        <begin position="48"/>
        <end position="64"/>
    </location>
</feature>
<dbReference type="PANTHER" id="PTHR48078">
    <property type="entry name" value="THREONINE DEHYDRATASE, MITOCHONDRIAL-RELATED"/>
    <property type="match status" value="1"/>
</dbReference>
<feature type="domain" description="Tryptophan synthase beta chain-like PALP" evidence="5">
    <location>
        <begin position="125"/>
        <end position="421"/>
    </location>
</feature>
<dbReference type="SUPFAM" id="SSF53686">
    <property type="entry name" value="Tryptophan synthase beta subunit-like PLP-dependent enzymes"/>
    <property type="match status" value="1"/>
</dbReference>
<dbReference type="EMBL" id="KF826686">
    <property type="protein sequence ID" value="AIS85784.1"/>
    <property type="molecule type" value="Genomic_DNA"/>
</dbReference>
<feature type="region of interest" description="Disordered" evidence="4">
    <location>
        <begin position="45"/>
        <end position="64"/>
    </location>
</feature>
<evidence type="ECO:0000256" key="3">
    <source>
        <dbReference type="ARBA" id="ARBA00023239"/>
    </source>
</evidence>
<reference evidence="6" key="1">
    <citation type="submission" date="2013-11" db="EMBL/GenBank/DDBJ databases">
        <title>New antitubercular compounds from marine-derived Verrucosispora sp. MS100047.</title>
        <authorList>
            <person name="Huang P."/>
            <person name="Xie F."/>
            <person name="Wang Q."/>
            <person name="Wang J."/>
            <person name="Wang Q."/>
            <person name="Abdel-Mageed W.M."/>
            <person name="Liu M."/>
            <person name="Han J."/>
            <person name="Song F."/>
            <person name="Dai H."/>
            <person name="Liu X."/>
            <person name="Zhang L."/>
        </authorList>
    </citation>
    <scope>NUCLEOTIDE SEQUENCE</scope>
    <source>
        <strain evidence="6">MS100047</strain>
    </source>
</reference>
<evidence type="ECO:0000259" key="5">
    <source>
        <dbReference type="Pfam" id="PF00291"/>
    </source>
</evidence>
<evidence type="ECO:0000256" key="1">
    <source>
        <dbReference type="ARBA" id="ARBA00001933"/>
    </source>
</evidence>
<sequence length="439" mass="46194">MHLYGGTVVQLLHPGDGALRAVGADPALVEALDLEFLSRGEGSALGVASTSTDEGASPSMSDNMAQLTDRSGRRYASDQPRWRGDDKSPLMMEPLPGITREQIDTGVNSQWRYRAALPLPQADPVTLGEGRTPLLPRTFAGLHVAVKPESMNPTGSFKDRGSSVMITALRHQGIGQILEDSSGNGGSSIAAYSAAAGIDAQIIAPASTSPTKIAQVRLHGAGVDLVPGSRQDVADEAIRRADTRFYASHNWHPHFLQGIKLIAYEIWEDLGFTAPSAVLVPAGAGSLVLGCAMGFAELRRAGEIDQVPRILVSQPEHCCPLVNALTGGDIAVEARTWPKTLAEGTAIAQPVRDREVLAAIRDSGGAATAVAEEELLPAVRELARTGVFVEPTSAQVLPALRQFHADGHINPDDTVVLVLTGSGLKAGQALSDFVNDVSP</sequence>
<dbReference type="InterPro" id="IPR001926">
    <property type="entry name" value="TrpB-like_PALP"/>
</dbReference>
<dbReference type="Gene3D" id="3.40.50.1100">
    <property type="match status" value="2"/>
</dbReference>
<evidence type="ECO:0000313" key="6">
    <source>
        <dbReference type="EMBL" id="AIS85784.1"/>
    </source>
</evidence>
<keyword evidence="2" id="KW-0663">Pyridoxal phosphate</keyword>
<dbReference type="GO" id="GO:0006565">
    <property type="term" value="P:L-serine catabolic process"/>
    <property type="evidence" value="ECO:0007669"/>
    <property type="project" value="TreeGrafter"/>
</dbReference>
<dbReference type="Pfam" id="PF00291">
    <property type="entry name" value="PALP"/>
    <property type="match status" value="1"/>
</dbReference>
<organism evidence="6">
    <name type="scientific">Verrucosispora sp. MS100047</name>
    <dbReference type="NCBI Taxonomy" id="1410949"/>
    <lineage>
        <taxon>Bacteria</taxon>
        <taxon>Bacillati</taxon>
        <taxon>Actinomycetota</taxon>
        <taxon>Actinomycetes</taxon>
        <taxon>Micromonosporales</taxon>
        <taxon>Micromonosporaceae</taxon>
        <taxon>Micromonospora</taxon>
    </lineage>
</organism>
<gene>
    <name evidence="6" type="ORF">VASRM7_542</name>
</gene>
<name>A0A097CT16_9ACTN</name>
<dbReference type="PANTHER" id="PTHR48078:SF6">
    <property type="entry name" value="L-THREONINE DEHYDRATASE CATABOLIC TDCB"/>
    <property type="match status" value="1"/>
</dbReference>
<evidence type="ECO:0000256" key="4">
    <source>
        <dbReference type="SAM" id="MobiDB-lite"/>
    </source>
</evidence>
<feature type="region of interest" description="Disordered" evidence="4">
    <location>
        <begin position="69"/>
        <end position="90"/>
    </location>
</feature>
<protein>
    <submittedName>
        <fullName evidence="6">Pyridoxal-5'-phosphate-dependent protein beta subunit</fullName>
    </submittedName>
</protein>
<dbReference type="GO" id="GO:0004794">
    <property type="term" value="F:threonine deaminase activity"/>
    <property type="evidence" value="ECO:0007669"/>
    <property type="project" value="TreeGrafter"/>
</dbReference>